<organism evidence="1">
    <name type="scientific">viral metagenome</name>
    <dbReference type="NCBI Taxonomy" id="1070528"/>
    <lineage>
        <taxon>unclassified sequences</taxon>
        <taxon>metagenomes</taxon>
        <taxon>organismal metagenomes</taxon>
    </lineage>
</organism>
<name>A0A6M3M2T4_9ZZZZ</name>
<proteinExistence type="predicted"/>
<sequence>MRMSKFFTLVLVLCTVLSLSAIVHADDYDFAYKRLGELETLTEAASGDLTLIYDTSTAKGKTMDAANPVVSGDVTFQSNLLAAGRKNGASTVSSSSTNLAPSTLPYTIVRKCIGGAGGLDASDGGTRLQNGTSGQMLVLVAITREGTGSWIVTPATSLTFKTLTFDAVGETTTLLYVDDTVGWIVFATSGTTVDPVVTDFL</sequence>
<gene>
    <name evidence="1" type="ORF">MM171A01043_0008</name>
</gene>
<accession>A0A6M3M2T4</accession>
<dbReference type="AlphaFoldDB" id="A0A6M3M2T4"/>
<reference evidence="1" key="1">
    <citation type="submission" date="2020-03" db="EMBL/GenBank/DDBJ databases">
        <title>The deep terrestrial virosphere.</title>
        <authorList>
            <person name="Holmfeldt K."/>
            <person name="Nilsson E."/>
            <person name="Simone D."/>
            <person name="Lopez-Fernandez M."/>
            <person name="Wu X."/>
            <person name="de Brujin I."/>
            <person name="Lundin D."/>
            <person name="Andersson A."/>
            <person name="Bertilsson S."/>
            <person name="Dopson M."/>
        </authorList>
    </citation>
    <scope>NUCLEOTIDE SEQUENCE</scope>
    <source>
        <strain evidence="1">MM171A01043</strain>
    </source>
</reference>
<evidence type="ECO:0000313" key="1">
    <source>
        <dbReference type="EMBL" id="QJA99435.1"/>
    </source>
</evidence>
<protein>
    <submittedName>
        <fullName evidence="1">Putative structural protein</fullName>
    </submittedName>
</protein>
<dbReference type="EMBL" id="MT143650">
    <property type="protein sequence ID" value="QJA99435.1"/>
    <property type="molecule type" value="Genomic_DNA"/>
</dbReference>